<dbReference type="InterPro" id="IPR011989">
    <property type="entry name" value="ARM-like"/>
</dbReference>
<comment type="caution">
    <text evidence="1">The sequence shown here is derived from an EMBL/GenBank/DDBJ whole genome shotgun (WGS) entry which is preliminary data.</text>
</comment>
<dbReference type="InterPro" id="IPR016024">
    <property type="entry name" value="ARM-type_fold"/>
</dbReference>
<dbReference type="EMBL" id="JBIBEG010000003">
    <property type="protein sequence ID" value="MFF5897034.1"/>
    <property type="molecule type" value="Genomic_DNA"/>
</dbReference>
<organism evidence="1 2">
    <name type="scientific">Streptomyces argenteolus</name>
    <dbReference type="NCBI Taxonomy" id="67274"/>
    <lineage>
        <taxon>Bacteria</taxon>
        <taxon>Bacillati</taxon>
        <taxon>Actinomycetota</taxon>
        <taxon>Actinomycetes</taxon>
        <taxon>Kitasatosporales</taxon>
        <taxon>Streptomycetaceae</taxon>
        <taxon>Streptomyces</taxon>
    </lineage>
</organism>
<dbReference type="RefSeq" id="WP_387901708.1">
    <property type="nucleotide sequence ID" value="NZ_JBIBEG010000003.1"/>
</dbReference>
<protein>
    <submittedName>
        <fullName evidence="1">HEAT repeat domain-containing protein</fullName>
    </submittedName>
</protein>
<name>A0ABW6X5A8_9ACTN</name>
<dbReference type="Gene3D" id="1.25.10.10">
    <property type="entry name" value="Leucine-rich Repeat Variant"/>
    <property type="match status" value="2"/>
</dbReference>
<dbReference type="InterPro" id="IPR021133">
    <property type="entry name" value="HEAT_type_2"/>
</dbReference>
<accession>A0ABW6X5A8</accession>
<keyword evidence="2" id="KW-1185">Reference proteome</keyword>
<proteinExistence type="predicted"/>
<dbReference type="Pfam" id="PF13646">
    <property type="entry name" value="HEAT_2"/>
    <property type="match status" value="1"/>
</dbReference>
<gene>
    <name evidence="1" type="ORF">ACFY8O_14010</name>
</gene>
<reference evidence="1 2" key="1">
    <citation type="submission" date="2024-10" db="EMBL/GenBank/DDBJ databases">
        <title>The Natural Products Discovery Center: Release of the First 8490 Sequenced Strains for Exploring Actinobacteria Biosynthetic Diversity.</title>
        <authorList>
            <person name="Kalkreuter E."/>
            <person name="Kautsar S.A."/>
            <person name="Yang D."/>
            <person name="Bader C.D."/>
            <person name="Teijaro C.N."/>
            <person name="Fluegel L."/>
            <person name="Davis C.M."/>
            <person name="Simpson J.R."/>
            <person name="Lauterbach L."/>
            <person name="Steele A.D."/>
            <person name="Gui C."/>
            <person name="Meng S."/>
            <person name="Li G."/>
            <person name="Viehrig K."/>
            <person name="Ye F."/>
            <person name="Su P."/>
            <person name="Kiefer A.F."/>
            <person name="Nichols A."/>
            <person name="Cepeda A.J."/>
            <person name="Yan W."/>
            <person name="Fan B."/>
            <person name="Jiang Y."/>
            <person name="Adhikari A."/>
            <person name="Zheng C.-J."/>
            <person name="Schuster L."/>
            <person name="Cowan T.M."/>
            <person name="Smanski M.J."/>
            <person name="Chevrette M.G."/>
            <person name="De Carvalho L.P.S."/>
            <person name="Shen B."/>
        </authorList>
    </citation>
    <scope>NUCLEOTIDE SEQUENCE [LARGE SCALE GENOMIC DNA]</scope>
    <source>
        <strain evidence="1 2">NPDC012540</strain>
    </source>
</reference>
<dbReference type="Proteomes" id="UP001602322">
    <property type="component" value="Unassembled WGS sequence"/>
</dbReference>
<evidence type="ECO:0000313" key="2">
    <source>
        <dbReference type="Proteomes" id="UP001602322"/>
    </source>
</evidence>
<dbReference type="SUPFAM" id="SSF48371">
    <property type="entry name" value="ARM repeat"/>
    <property type="match status" value="1"/>
</dbReference>
<sequence>MRRASGYSLLRVWNQPETLAQRRRYLSRVEEMSWRSRHALCIGLLGCDLSEPSPESDAVLVMSRDANPQVRWCIANYLSRYRNGSRTGICLTLAADPSPWVRARLVTSLVGMAKDDPQSVLPLLERLASDSSSTVRLKMARDLSGLSHAPVRDALLGRLAEDVGEVGFAARYSLGLISDVHTSLSLPSGREVVLKVFRERVARRDLDVENARFSTVQTFVSERMDMPLGEDPYMHLVDTMCSLTAAAMTALRETPSAVEELMELLGQDADEAIRWALVLFLIRYSHPVPLSPTVRLGGLERLSRDPHWWIRREVANGLAEFQGGPQAAQAAQLLGRLHSSETRRAEPCGDEVFYFTGRSAGILRLPALLPPPPVHHLVLKEPGEPHEP</sequence>
<evidence type="ECO:0000313" key="1">
    <source>
        <dbReference type="EMBL" id="MFF5897034.1"/>
    </source>
</evidence>
<dbReference type="PROSITE" id="PS50077">
    <property type="entry name" value="HEAT_REPEAT"/>
    <property type="match status" value="1"/>
</dbReference>